<evidence type="ECO:0000313" key="2">
    <source>
        <dbReference type="EMBL" id="KOX67504.1"/>
    </source>
</evidence>
<gene>
    <name evidence="2" type="ORF">WN51_08932</name>
</gene>
<keyword evidence="3" id="KW-1185">Reference proteome</keyword>
<reference evidence="2 3" key="1">
    <citation type="submission" date="2015-07" db="EMBL/GenBank/DDBJ databases">
        <title>The genome of Melipona quadrifasciata.</title>
        <authorList>
            <person name="Pan H."/>
            <person name="Kapheim K."/>
        </authorList>
    </citation>
    <scope>NUCLEOTIDE SEQUENCE [LARGE SCALE GENOMIC DNA]</scope>
    <source>
        <strain evidence="2">0111107301</strain>
        <tissue evidence="2">Whole body</tissue>
    </source>
</reference>
<dbReference type="EMBL" id="KQ436039">
    <property type="protein sequence ID" value="KOX67504.1"/>
    <property type="molecule type" value="Genomic_DNA"/>
</dbReference>
<dbReference type="AlphaFoldDB" id="A0A0N0BBF2"/>
<proteinExistence type="predicted"/>
<evidence type="ECO:0000313" key="3">
    <source>
        <dbReference type="Proteomes" id="UP000053105"/>
    </source>
</evidence>
<feature type="region of interest" description="Disordered" evidence="1">
    <location>
        <begin position="46"/>
        <end position="74"/>
    </location>
</feature>
<evidence type="ECO:0000256" key="1">
    <source>
        <dbReference type="SAM" id="MobiDB-lite"/>
    </source>
</evidence>
<accession>A0A0N0BBF2</accession>
<protein>
    <submittedName>
        <fullName evidence="2">Uncharacterized protein</fullName>
    </submittedName>
</protein>
<organism evidence="2 3">
    <name type="scientific">Melipona quadrifasciata</name>
    <dbReference type="NCBI Taxonomy" id="166423"/>
    <lineage>
        <taxon>Eukaryota</taxon>
        <taxon>Metazoa</taxon>
        <taxon>Ecdysozoa</taxon>
        <taxon>Arthropoda</taxon>
        <taxon>Hexapoda</taxon>
        <taxon>Insecta</taxon>
        <taxon>Pterygota</taxon>
        <taxon>Neoptera</taxon>
        <taxon>Endopterygota</taxon>
        <taxon>Hymenoptera</taxon>
        <taxon>Apocrita</taxon>
        <taxon>Aculeata</taxon>
        <taxon>Apoidea</taxon>
        <taxon>Anthophila</taxon>
        <taxon>Apidae</taxon>
        <taxon>Melipona</taxon>
    </lineage>
</organism>
<dbReference type="Proteomes" id="UP000053105">
    <property type="component" value="Unassembled WGS sequence"/>
</dbReference>
<name>A0A0N0BBF2_9HYME</name>
<sequence length="74" mass="8125">MDPGEPPARRAREKKISRPTRELFEDEDVVVVVVVVVVVGGVKEETTTTGASRCLRRTGNGERRPADDVGLSYD</sequence>